<evidence type="ECO:0000259" key="7">
    <source>
        <dbReference type="Pfam" id="PF03711"/>
    </source>
</evidence>
<evidence type="ECO:0000313" key="9">
    <source>
        <dbReference type="Proteomes" id="UP000241434"/>
    </source>
</evidence>
<dbReference type="SUPFAM" id="SSF55904">
    <property type="entry name" value="Ornithine decarboxylase C-terminal domain"/>
    <property type="match status" value="1"/>
</dbReference>
<keyword evidence="5" id="KW-0456">Lyase</keyword>
<evidence type="ECO:0000313" key="8">
    <source>
        <dbReference type="EMBL" id="PSJ30774.1"/>
    </source>
</evidence>
<dbReference type="InterPro" id="IPR015421">
    <property type="entry name" value="PyrdxlP-dep_Trfase_major"/>
</dbReference>
<dbReference type="GO" id="GO:0016831">
    <property type="term" value="F:carboxy-lyase activity"/>
    <property type="evidence" value="ECO:0007669"/>
    <property type="project" value="UniProtKB-KW"/>
</dbReference>
<dbReference type="InterPro" id="IPR015424">
    <property type="entry name" value="PyrdxlP-dep_Trfase"/>
</dbReference>
<evidence type="ECO:0008006" key="10">
    <source>
        <dbReference type="Google" id="ProtNLM"/>
    </source>
</evidence>
<evidence type="ECO:0000256" key="3">
    <source>
        <dbReference type="ARBA" id="ARBA00022793"/>
    </source>
</evidence>
<feature type="domain" description="Orn/Lys/Arg decarboxylase C-terminal" evidence="7">
    <location>
        <begin position="471"/>
        <end position="554"/>
    </location>
</feature>
<dbReference type="PANTHER" id="PTHR43277:SF4">
    <property type="entry name" value="ARGININE DECARBOXYLASE"/>
    <property type="match status" value="1"/>
</dbReference>
<evidence type="ECO:0000256" key="5">
    <source>
        <dbReference type="ARBA" id="ARBA00023239"/>
    </source>
</evidence>
<comment type="cofactor">
    <cofactor evidence="1">
        <name>pyridoxal 5'-phosphate</name>
        <dbReference type="ChEBI" id="CHEBI:597326"/>
    </cofactor>
</comment>
<proteinExistence type="inferred from homology"/>
<dbReference type="Proteomes" id="UP000241434">
    <property type="component" value="Unassembled WGS sequence"/>
</dbReference>
<sequence length="567" mass="64849">METSIYNRLREIKESEIVSFHMPGHKYGTIFEKLGYGDIMKSLYTLDTTEIIGTDNLHNPKGVILQSQENVRKILFPNYDDIEIRYLVNGSTCGLQAAIMTACRPKDKIIINRACHQSAYNGCILADARPIFVNERVNKENNIFLGADTSDYIDQIEKNKDAKAVLITRPTYHGMSFEILDIIKKAHEYNMLVIIDEAHGAHFGLNPKFPKSAIEYGADMVVQSIHKSLPAITQCSMLILNDNIIDKAYISESEKTINYSSESFKKHIEKYNKKELYYRGSSPELGSKNKEYLEEIDIVEDIEEHRKSLHRNLIDKNRLNRVLAMMESSSPSYVMMMSIEIAFDIYKVHGKSLMKELLNNINEFKKEMKSYDIFETSDPTKIFINTINKGINGYDFAKVLRYRYNIQVELANYSGILMLSSLSNDKSDFDKMILALEEIRKKKLFGLNLDFFDDMDDATIKNKNDDIKRMTTSKQVKVDLPTSIPKAEIAPKEAFNMETEDIVVDESLGRICGEFVIPYPPGVCLVAPGEVIEKEVIEFIKSANKMDVDINGMESAEFNYIKVVKNK</sequence>
<dbReference type="PANTHER" id="PTHR43277">
    <property type="entry name" value="ARGININE DECARBOXYLASE"/>
    <property type="match status" value="1"/>
</dbReference>
<feature type="domain" description="Orn/Lys/Arg decarboxylases family 1 pyridoxal-P attachment site" evidence="6">
    <location>
        <begin position="5"/>
        <end position="252"/>
    </location>
</feature>
<comment type="similarity">
    <text evidence="2">Belongs to the Orn/Lys/Arg decarboxylase class-I family.</text>
</comment>
<dbReference type="EMBL" id="JYGE01000007">
    <property type="protein sequence ID" value="PSJ30774.1"/>
    <property type="molecule type" value="Genomic_DNA"/>
</dbReference>
<dbReference type="Gene3D" id="3.90.1150.150">
    <property type="match status" value="1"/>
</dbReference>
<evidence type="ECO:0000256" key="1">
    <source>
        <dbReference type="ARBA" id="ARBA00001933"/>
    </source>
</evidence>
<evidence type="ECO:0000256" key="4">
    <source>
        <dbReference type="ARBA" id="ARBA00022898"/>
    </source>
</evidence>
<dbReference type="Gene3D" id="3.90.100.10">
    <property type="entry name" value="Orn/Lys/Arg decarboxylase, C-terminal domain"/>
    <property type="match status" value="1"/>
</dbReference>
<dbReference type="InterPro" id="IPR008286">
    <property type="entry name" value="Prn/Lys/Arg_de-COase_C"/>
</dbReference>
<dbReference type="Pfam" id="PF03711">
    <property type="entry name" value="OKR_DC_1_C"/>
    <property type="match status" value="1"/>
</dbReference>
<comment type="caution">
    <text evidence="8">The sequence shown here is derived from an EMBL/GenBank/DDBJ whole genome shotgun (WGS) entry which is preliminary data.</text>
</comment>
<name>A0A2P7PYI8_9FIRM</name>
<dbReference type="Pfam" id="PF01276">
    <property type="entry name" value="OKR_DC_1"/>
    <property type="match status" value="2"/>
</dbReference>
<dbReference type="Gene3D" id="3.40.640.10">
    <property type="entry name" value="Type I PLP-dependent aspartate aminotransferase-like (Major domain)"/>
    <property type="match status" value="1"/>
</dbReference>
<accession>A0A2P7PYI8</accession>
<dbReference type="InterPro" id="IPR036633">
    <property type="entry name" value="Prn/Lys/Arg_de-COase_C_sf"/>
</dbReference>
<keyword evidence="9" id="KW-1185">Reference proteome</keyword>
<feature type="domain" description="Orn/Lys/Arg decarboxylases family 1 pyridoxal-P attachment site" evidence="6">
    <location>
        <begin position="307"/>
        <end position="374"/>
    </location>
</feature>
<dbReference type="RefSeq" id="WP_106777263.1">
    <property type="nucleotide sequence ID" value="NZ_JYGE01000007.1"/>
</dbReference>
<dbReference type="OrthoDB" id="9815233at2"/>
<evidence type="ECO:0000256" key="2">
    <source>
        <dbReference type="ARBA" id="ARBA00010671"/>
    </source>
</evidence>
<reference evidence="8" key="1">
    <citation type="thesis" date="2015" institute="Rutgers" country="The State University of New Jersey, 14 College Farm Rd., New Brunswick, NJ, USA">
        <title>Ammonia toxicity in bacteria and its implications for treatment of and resource recovery from highly nitrogenous organic wastes.</title>
        <authorList>
            <person name="Luther A.K."/>
        </authorList>
    </citation>
    <scope>NUCLEOTIDE SEQUENCE</scope>
    <source>
        <strain evidence="8">RT-10B</strain>
    </source>
</reference>
<dbReference type="InterPro" id="IPR052357">
    <property type="entry name" value="Orn_Lys_Arg_decarboxylase-I"/>
</dbReference>
<organism evidence="8 9">
    <name type="scientific">Peptostreptococcus russellii</name>
    <dbReference type="NCBI Taxonomy" id="215200"/>
    <lineage>
        <taxon>Bacteria</taxon>
        <taxon>Bacillati</taxon>
        <taxon>Bacillota</taxon>
        <taxon>Clostridia</taxon>
        <taxon>Peptostreptococcales</taxon>
        <taxon>Peptostreptococcaceae</taxon>
        <taxon>Peptostreptococcus</taxon>
    </lineage>
</organism>
<evidence type="ECO:0000259" key="6">
    <source>
        <dbReference type="Pfam" id="PF01276"/>
    </source>
</evidence>
<keyword evidence="4" id="KW-0663">Pyridoxal phosphate</keyword>
<keyword evidence="3" id="KW-0210">Decarboxylase</keyword>
<dbReference type="SUPFAM" id="SSF53383">
    <property type="entry name" value="PLP-dependent transferases"/>
    <property type="match status" value="1"/>
</dbReference>
<dbReference type="InterPro" id="IPR000310">
    <property type="entry name" value="Orn/Lys/Arg_deCO2ase_major_dom"/>
</dbReference>
<dbReference type="AlphaFoldDB" id="A0A2P7PYI8"/>
<protein>
    <recommendedName>
        <fullName evidence="10">Arginine decarboxylase</fullName>
    </recommendedName>
</protein>
<gene>
    <name evidence="8" type="ORF">UF10_07855</name>
</gene>